<protein>
    <submittedName>
        <fullName evidence="1">Uncharacterized protein</fullName>
    </submittedName>
</protein>
<reference evidence="1 2" key="1">
    <citation type="submission" date="2017-05" db="EMBL/GenBank/DDBJ databases">
        <authorList>
            <person name="Varghese N."/>
            <person name="Submissions S."/>
        </authorList>
    </citation>
    <scope>NUCLEOTIDE SEQUENCE [LARGE SCALE GENOMIC DNA]</scope>
    <source>
        <strain evidence="1 2">DSM 46834</strain>
    </source>
</reference>
<gene>
    <name evidence="1" type="ORF">SAMN06273567_12328</name>
</gene>
<proteinExistence type="predicted"/>
<evidence type="ECO:0000313" key="1">
    <source>
        <dbReference type="EMBL" id="SMP00092.1"/>
    </source>
</evidence>
<dbReference type="EMBL" id="FXTJ01000023">
    <property type="protein sequence ID" value="SMP00092.1"/>
    <property type="molecule type" value="Genomic_DNA"/>
</dbReference>
<accession>A0A521FVC9</accession>
<sequence length="179" mass="19595">MRDVVADLPRSLTAPLLRPWHRHCLDFPVMRRMLRGVRERAEAGHRRRVPPVVRPRRLAVIRSVHTAAWFSIESCVGYLLWSGAVGRSDRRAAAAAAVVAGECLVFAGNGFRCPLTGLAEAAGAASGSVTDIYLPRWFARDLPAIHLPLLALIGWLHLRTLRRRGPRRAAGSRAASAGS</sequence>
<dbReference type="AlphaFoldDB" id="A0A521FVC9"/>
<evidence type="ECO:0000313" key="2">
    <source>
        <dbReference type="Proteomes" id="UP000317484"/>
    </source>
</evidence>
<keyword evidence="2" id="KW-1185">Reference proteome</keyword>
<organism evidence="1 2">
    <name type="scientific">Geodermatophilus aquaeductus</name>
    <dbReference type="NCBI Taxonomy" id="1564161"/>
    <lineage>
        <taxon>Bacteria</taxon>
        <taxon>Bacillati</taxon>
        <taxon>Actinomycetota</taxon>
        <taxon>Actinomycetes</taxon>
        <taxon>Geodermatophilales</taxon>
        <taxon>Geodermatophilaceae</taxon>
        <taxon>Geodermatophilus</taxon>
    </lineage>
</organism>
<name>A0A521FVC9_9ACTN</name>
<dbReference type="Proteomes" id="UP000317484">
    <property type="component" value="Unassembled WGS sequence"/>
</dbReference>